<evidence type="ECO:0000313" key="7">
    <source>
        <dbReference type="EMBL" id="KAH0467368.1"/>
    </source>
</evidence>
<evidence type="ECO:0000256" key="2">
    <source>
        <dbReference type="ARBA" id="ARBA00022737"/>
    </source>
</evidence>
<dbReference type="EMBL" id="JAGFBR010000005">
    <property type="protein sequence ID" value="KAH0467368.1"/>
    <property type="molecule type" value="Genomic_DNA"/>
</dbReference>
<keyword evidence="4 5" id="KW-0862">Zinc</keyword>
<dbReference type="FunFam" id="4.10.1000.10:FF:000001">
    <property type="entry name" value="zinc finger CCCH domain-containing protein 15-like"/>
    <property type="match status" value="1"/>
</dbReference>
<dbReference type="PROSITE" id="PS50103">
    <property type="entry name" value="ZF_C3H1"/>
    <property type="match status" value="3"/>
</dbReference>
<reference evidence="7 8" key="1">
    <citation type="journal article" date="2021" name="Hortic Res">
        <title>Chromosome-scale assembly of the Dendrobium chrysotoxum genome enhances the understanding of orchid evolution.</title>
        <authorList>
            <person name="Zhang Y."/>
            <person name="Zhang G.Q."/>
            <person name="Zhang D."/>
            <person name="Liu X.D."/>
            <person name="Xu X.Y."/>
            <person name="Sun W.H."/>
            <person name="Yu X."/>
            <person name="Zhu X."/>
            <person name="Wang Z.W."/>
            <person name="Zhao X."/>
            <person name="Zhong W.Y."/>
            <person name="Chen H."/>
            <person name="Yin W.L."/>
            <person name="Huang T."/>
            <person name="Niu S.C."/>
            <person name="Liu Z.J."/>
        </authorList>
    </citation>
    <scope>NUCLEOTIDE SEQUENCE [LARGE SCALE GENOMIC DNA]</scope>
    <source>
        <strain evidence="7">Lindl</strain>
    </source>
</reference>
<dbReference type="Gene3D" id="3.30.1370.210">
    <property type="match status" value="1"/>
</dbReference>
<feature type="domain" description="C3H1-type" evidence="6">
    <location>
        <begin position="50"/>
        <end position="77"/>
    </location>
</feature>
<comment type="caution">
    <text evidence="7">The sequence shown here is derived from an EMBL/GenBank/DDBJ whole genome shotgun (WGS) entry which is preliminary data.</text>
</comment>
<dbReference type="GO" id="GO:0008270">
    <property type="term" value="F:zinc ion binding"/>
    <property type="evidence" value="ECO:0007669"/>
    <property type="project" value="UniProtKB-KW"/>
</dbReference>
<proteinExistence type="predicted"/>
<dbReference type="InterPro" id="IPR045877">
    <property type="entry name" value="ZFP36-like"/>
</dbReference>
<dbReference type="GO" id="GO:0003729">
    <property type="term" value="F:mRNA binding"/>
    <property type="evidence" value="ECO:0007669"/>
    <property type="project" value="InterPro"/>
</dbReference>
<dbReference type="InterPro" id="IPR000571">
    <property type="entry name" value="Znf_CCCH"/>
</dbReference>
<organism evidence="7 8">
    <name type="scientific">Dendrobium chrysotoxum</name>
    <name type="common">Orchid</name>
    <dbReference type="NCBI Taxonomy" id="161865"/>
    <lineage>
        <taxon>Eukaryota</taxon>
        <taxon>Viridiplantae</taxon>
        <taxon>Streptophyta</taxon>
        <taxon>Embryophyta</taxon>
        <taxon>Tracheophyta</taxon>
        <taxon>Spermatophyta</taxon>
        <taxon>Magnoliopsida</taxon>
        <taxon>Liliopsida</taxon>
        <taxon>Asparagales</taxon>
        <taxon>Orchidaceae</taxon>
        <taxon>Epidendroideae</taxon>
        <taxon>Malaxideae</taxon>
        <taxon>Dendrobiinae</taxon>
        <taxon>Dendrobium</taxon>
    </lineage>
</organism>
<evidence type="ECO:0000259" key="6">
    <source>
        <dbReference type="PROSITE" id="PS50103"/>
    </source>
</evidence>
<dbReference type="AlphaFoldDB" id="A0AAV7HH76"/>
<protein>
    <recommendedName>
        <fullName evidence="6">C3H1-type domain-containing protein</fullName>
    </recommendedName>
</protein>
<dbReference type="SMART" id="SM00356">
    <property type="entry name" value="ZnF_C3H1"/>
    <property type="match status" value="3"/>
</dbReference>
<evidence type="ECO:0000256" key="5">
    <source>
        <dbReference type="PROSITE-ProRule" id="PRU00723"/>
    </source>
</evidence>
<feature type="zinc finger region" description="C3H1-type" evidence="5">
    <location>
        <begin position="120"/>
        <end position="148"/>
    </location>
</feature>
<evidence type="ECO:0000256" key="3">
    <source>
        <dbReference type="ARBA" id="ARBA00022771"/>
    </source>
</evidence>
<dbReference type="InterPro" id="IPR041367">
    <property type="entry name" value="Znf-CCCH_4"/>
</dbReference>
<feature type="zinc finger region" description="C3H1-type" evidence="5">
    <location>
        <begin position="164"/>
        <end position="191"/>
    </location>
</feature>
<dbReference type="InterPro" id="IPR036855">
    <property type="entry name" value="Znf_CCCH_sf"/>
</dbReference>
<gene>
    <name evidence="7" type="ORF">IEQ34_004606</name>
</gene>
<evidence type="ECO:0000256" key="4">
    <source>
        <dbReference type="ARBA" id="ARBA00022833"/>
    </source>
</evidence>
<dbReference type="Pfam" id="PF18044">
    <property type="entry name" value="zf-CCCH_4"/>
    <property type="match status" value="1"/>
</dbReference>
<evidence type="ECO:0000256" key="1">
    <source>
        <dbReference type="ARBA" id="ARBA00022723"/>
    </source>
</evidence>
<feature type="domain" description="C3H1-type" evidence="6">
    <location>
        <begin position="164"/>
        <end position="191"/>
    </location>
</feature>
<feature type="zinc finger region" description="C3H1-type" evidence="5">
    <location>
        <begin position="50"/>
        <end position="77"/>
    </location>
</feature>
<accession>A0AAV7HH76</accession>
<keyword evidence="2" id="KW-0677">Repeat</keyword>
<feature type="domain" description="C3H1-type" evidence="6">
    <location>
        <begin position="120"/>
        <end position="148"/>
    </location>
</feature>
<dbReference type="Pfam" id="PF00642">
    <property type="entry name" value="zf-CCCH"/>
    <property type="match status" value="1"/>
</dbReference>
<dbReference type="PANTHER" id="PTHR12547">
    <property type="entry name" value="CCCH ZINC FINGER/TIS11-RELATED"/>
    <property type="match status" value="1"/>
</dbReference>
<sequence>MDHPFVFAGPFDSSITAEQRMPEEVGNYPQIPPFFPNLTYHVSSTPQSVYFKTRMCVKFMSGCCSKGGGCNFAHSIEELRRPVGNVDVRALFPQVDGSRRNEQNPIISGELFDVSEKQKLHRNKVCWKFYHGELCPYGDKCSFSHVQPGSLQDSSLSSQKPMCWKTKICHKWSTSGSCSYGDQCSYAHGHSELRKLGGDNDELVEKNVVAARPKCAINITDEILSKTTTQPRESREAAVSHQPKIRTLTLKKISRIYGDWIDDFA</sequence>
<keyword evidence="3 5" id="KW-0863">Zinc-finger</keyword>
<dbReference type="PANTHER" id="PTHR12547:SF121">
    <property type="entry name" value="ZINC FINGER CCCH DOMAIN-CONTAINING PROTEIN 39"/>
    <property type="match status" value="1"/>
</dbReference>
<keyword evidence="1 5" id="KW-0479">Metal-binding</keyword>
<dbReference type="Gene3D" id="4.10.1000.10">
    <property type="entry name" value="Zinc finger, CCCH-type"/>
    <property type="match status" value="1"/>
</dbReference>
<name>A0AAV7HH76_DENCH</name>
<dbReference type="SUPFAM" id="SSF90229">
    <property type="entry name" value="CCCH zinc finger"/>
    <property type="match status" value="3"/>
</dbReference>
<keyword evidence="8" id="KW-1185">Reference proteome</keyword>
<evidence type="ECO:0000313" key="8">
    <source>
        <dbReference type="Proteomes" id="UP000775213"/>
    </source>
</evidence>
<dbReference type="Proteomes" id="UP000775213">
    <property type="component" value="Unassembled WGS sequence"/>
</dbReference>